<evidence type="ECO:0000313" key="6">
    <source>
        <dbReference type="EMBL" id="CAD7079404.1"/>
    </source>
</evidence>
<dbReference type="PANTHER" id="PTHR11610:SF37">
    <property type="entry name" value="GH01208P"/>
    <property type="match status" value="1"/>
</dbReference>
<dbReference type="InterPro" id="IPR013818">
    <property type="entry name" value="Lipase"/>
</dbReference>
<evidence type="ECO:0000259" key="5">
    <source>
        <dbReference type="Pfam" id="PF00151"/>
    </source>
</evidence>
<organism evidence="6 7">
    <name type="scientific">Hermetia illucens</name>
    <name type="common">Black soldier fly</name>
    <dbReference type="NCBI Taxonomy" id="343691"/>
    <lineage>
        <taxon>Eukaryota</taxon>
        <taxon>Metazoa</taxon>
        <taxon>Ecdysozoa</taxon>
        <taxon>Arthropoda</taxon>
        <taxon>Hexapoda</taxon>
        <taxon>Insecta</taxon>
        <taxon>Pterygota</taxon>
        <taxon>Neoptera</taxon>
        <taxon>Endopterygota</taxon>
        <taxon>Diptera</taxon>
        <taxon>Brachycera</taxon>
        <taxon>Stratiomyomorpha</taxon>
        <taxon>Stratiomyidae</taxon>
        <taxon>Hermetiinae</taxon>
        <taxon>Hermetia</taxon>
    </lineage>
</organism>
<evidence type="ECO:0000256" key="3">
    <source>
        <dbReference type="ARBA" id="ARBA00022525"/>
    </source>
</evidence>
<gene>
    <name evidence="6" type="ORF">HERILL_LOCUS2622</name>
</gene>
<dbReference type="GO" id="GO:0016298">
    <property type="term" value="F:lipase activity"/>
    <property type="evidence" value="ECO:0007669"/>
    <property type="project" value="InterPro"/>
</dbReference>
<dbReference type="Pfam" id="PF00151">
    <property type="entry name" value="Lipase"/>
    <property type="match status" value="1"/>
</dbReference>
<protein>
    <recommendedName>
        <fullName evidence="5">Lipase domain-containing protein</fullName>
    </recommendedName>
</protein>
<dbReference type="AlphaFoldDB" id="A0A7R8UEU2"/>
<keyword evidence="7" id="KW-1185">Reference proteome</keyword>
<dbReference type="GO" id="GO:0005615">
    <property type="term" value="C:extracellular space"/>
    <property type="evidence" value="ECO:0007669"/>
    <property type="project" value="TreeGrafter"/>
</dbReference>
<sequence>MKSDRTRDYGLVNQGEMPDLGFSLTGWVELPNVIAILDPPTFAFFSGDTNPNIYELPKATSILEHPKFDKGKPTVIYIHGFLGKLSADDVKAVVAAYAARNDHNILVLDWHSQAVPGYFLHAVKNVYKVGAQAAGAILDMIDKGLNVKHLHIVGHSLGGQMAGVIGRTVYKESNETIKLPRLSALDPAYPGFYGYTNAAHLSRDDAELVDVLHTDSGVYGAPMSTGTVDFWPNNKNDQQPGCFVNICSHARSWMYWAESLLLNAPNYFNSVSAKSWQDFKLGNVGGTTANTLMGFGCLKGFSGDYYLQTNKESPFARGKEGMKYK</sequence>
<proteinExistence type="inferred from homology"/>
<evidence type="ECO:0000313" key="7">
    <source>
        <dbReference type="Proteomes" id="UP000594454"/>
    </source>
</evidence>
<comment type="subcellular location">
    <subcellularLocation>
        <location evidence="1">Secreted</location>
    </subcellularLocation>
</comment>
<dbReference type="Gene3D" id="3.40.50.1820">
    <property type="entry name" value="alpha/beta hydrolase"/>
    <property type="match status" value="1"/>
</dbReference>
<comment type="similarity">
    <text evidence="2 4">Belongs to the AB hydrolase superfamily. Lipase family.</text>
</comment>
<dbReference type="InterPro" id="IPR000734">
    <property type="entry name" value="TAG_lipase"/>
</dbReference>
<dbReference type="PRINTS" id="PR00821">
    <property type="entry name" value="TAGLIPASE"/>
</dbReference>
<dbReference type="Proteomes" id="UP000594454">
    <property type="component" value="Chromosome 1"/>
</dbReference>
<dbReference type="GO" id="GO:0016042">
    <property type="term" value="P:lipid catabolic process"/>
    <property type="evidence" value="ECO:0007669"/>
    <property type="project" value="TreeGrafter"/>
</dbReference>
<dbReference type="InParanoid" id="A0A7R8UEU2"/>
<dbReference type="GO" id="GO:0017171">
    <property type="term" value="F:serine hydrolase activity"/>
    <property type="evidence" value="ECO:0007669"/>
    <property type="project" value="TreeGrafter"/>
</dbReference>
<evidence type="ECO:0000256" key="1">
    <source>
        <dbReference type="ARBA" id="ARBA00004613"/>
    </source>
</evidence>
<dbReference type="PANTHER" id="PTHR11610">
    <property type="entry name" value="LIPASE"/>
    <property type="match status" value="1"/>
</dbReference>
<accession>A0A7R8UEU2</accession>
<dbReference type="SUPFAM" id="SSF53474">
    <property type="entry name" value="alpha/beta-Hydrolases"/>
    <property type="match status" value="1"/>
</dbReference>
<keyword evidence="3" id="KW-0964">Secreted</keyword>
<evidence type="ECO:0000256" key="4">
    <source>
        <dbReference type="RuleBase" id="RU004262"/>
    </source>
</evidence>
<name>A0A7R8UEU2_HERIL</name>
<dbReference type="InterPro" id="IPR029058">
    <property type="entry name" value="AB_hydrolase_fold"/>
</dbReference>
<reference evidence="6 7" key="1">
    <citation type="submission" date="2020-11" db="EMBL/GenBank/DDBJ databases">
        <authorList>
            <person name="Wallbank WR R."/>
            <person name="Pardo Diaz C."/>
            <person name="Kozak K."/>
            <person name="Martin S."/>
            <person name="Jiggins C."/>
            <person name="Moest M."/>
            <person name="Warren A I."/>
            <person name="Generalovic N T."/>
            <person name="Byers J.R.P. K."/>
            <person name="Montejo-Kovacevich G."/>
            <person name="Yen C E."/>
        </authorList>
    </citation>
    <scope>NUCLEOTIDE SEQUENCE [LARGE SCALE GENOMIC DNA]</scope>
</reference>
<evidence type="ECO:0000256" key="2">
    <source>
        <dbReference type="ARBA" id="ARBA00010701"/>
    </source>
</evidence>
<dbReference type="OrthoDB" id="199913at2759"/>
<dbReference type="EMBL" id="LR899009">
    <property type="protein sequence ID" value="CAD7079404.1"/>
    <property type="molecule type" value="Genomic_DNA"/>
</dbReference>
<feature type="domain" description="Lipase" evidence="5">
    <location>
        <begin position="41"/>
        <end position="315"/>
    </location>
</feature>